<dbReference type="AlphaFoldDB" id="X1KK94"/>
<proteinExistence type="predicted"/>
<dbReference type="EMBL" id="BARV01000138">
    <property type="protein sequence ID" value="GAH94005.1"/>
    <property type="molecule type" value="Genomic_DNA"/>
</dbReference>
<evidence type="ECO:0000313" key="1">
    <source>
        <dbReference type="EMBL" id="GAH94005.1"/>
    </source>
</evidence>
<comment type="caution">
    <text evidence="1">The sequence shown here is derived from an EMBL/GenBank/DDBJ whole genome shotgun (WGS) entry which is preliminary data.</text>
</comment>
<protein>
    <submittedName>
        <fullName evidence="1">Uncharacterized protein</fullName>
    </submittedName>
</protein>
<reference evidence="1" key="1">
    <citation type="journal article" date="2014" name="Front. Microbiol.">
        <title>High frequency of phylogenetically diverse reductive dehalogenase-homologous genes in deep subseafloor sedimentary metagenomes.</title>
        <authorList>
            <person name="Kawai M."/>
            <person name="Futagami T."/>
            <person name="Toyoda A."/>
            <person name="Takaki Y."/>
            <person name="Nishi S."/>
            <person name="Hori S."/>
            <person name="Arai W."/>
            <person name="Tsubouchi T."/>
            <person name="Morono Y."/>
            <person name="Uchiyama I."/>
            <person name="Ito T."/>
            <person name="Fujiyama A."/>
            <person name="Inagaki F."/>
            <person name="Takami H."/>
        </authorList>
    </citation>
    <scope>NUCLEOTIDE SEQUENCE</scope>
    <source>
        <strain evidence="1">Expedition CK06-06</strain>
    </source>
</reference>
<sequence>MKIYKLKKPRRRHIPSRQPRLARALKWLREIPLGPAYIVPTRAWTQEERDKFIVRNHLVQIFHPEHDLDITRGILIREIPGFLKTGDDYKREQRLGGAHASHLGSCSHK</sequence>
<accession>X1KK94</accession>
<organism evidence="1">
    <name type="scientific">marine sediment metagenome</name>
    <dbReference type="NCBI Taxonomy" id="412755"/>
    <lineage>
        <taxon>unclassified sequences</taxon>
        <taxon>metagenomes</taxon>
        <taxon>ecological metagenomes</taxon>
    </lineage>
</organism>
<name>X1KK94_9ZZZZ</name>
<gene>
    <name evidence="1" type="ORF">S06H3_00697</name>
</gene>